<dbReference type="EMBL" id="OBML01000016">
    <property type="protein sequence ID" value="SOC26527.1"/>
    <property type="molecule type" value="Genomic_DNA"/>
</dbReference>
<accession>A0A285TS05</accession>
<dbReference type="OrthoDB" id="9799894at2"/>
<evidence type="ECO:0000313" key="1">
    <source>
        <dbReference type="EMBL" id="SOC26527.1"/>
    </source>
</evidence>
<organism evidence="1 2">
    <name type="scientific">Stappia indica</name>
    <dbReference type="NCBI Taxonomy" id="538381"/>
    <lineage>
        <taxon>Bacteria</taxon>
        <taxon>Pseudomonadati</taxon>
        <taxon>Pseudomonadota</taxon>
        <taxon>Alphaproteobacteria</taxon>
        <taxon>Hyphomicrobiales</taxon>
        <taxon>Stappiaceae</taxon>
        <taxon>Stappia</taxon>
    </lineage>
</organism>
<keyword evidence="2" id="KW-1185">Reference proteome</keyword>
<sequence length="166" mass="17609">MIRYALCCKAGHGFEGWFRGLEDFETQKASGLLACPVCGSGDVDKALMAPAVSTSRSKEARAEKAAASIRQARAGETAEPAQVPAIAAPRTPEQAALMEKLRALRAELTANAEDVGAAFPEEARKIHYGEAEARGIYGAASREDVGELLEEGIAVMPLPVLPEDRN</sequence>
<evidence type="ECO:0000313" key="2">
    <source>
        <dbReference type="Proteomes" id="UP000219331"/>
    </source>
</evidence>
<dbReference type="Proteomes" id="UP000219331">
    <property type="component" value="Unassembled WGS sequence"/>
</dbReference>
<dbReference type="Pfam" id="PF06676">
    <property type="entry name" value="DUF1178"/>
    <property type="match status" value="1"/>
</dbReference>
<dbReference type="PIRSF" id="PIRSF032131">
    <property type="entry name" value="UCP032131"/>
    <property type="match status" value="1"/>
</dbReference>
<protein>
    <submittedName>
        <fullName evidence="1">Uncharacterized protein</fullName>
    </submittedName>
</protein>
<dbReference type="InterPro" id="IPR009562">
    <property type="entry name" value="DUF1178"/>
</dbReference>
<dbReference type="STRING" id="538381.GCA_001696535_04068"/>
<reference evidence="1 2" key="1">
    <citation type="submission" date="2017-08" db="EMBL/GenBank/DDBJ databases">
        <authorList>
            <person name="de Groot N.N."/>
        </authorList>
    </citation>
    <scope>NUCLEOTIDE SEQUENCE [LARGE SCALE GENOMIC DNA]</scope>
    <source>
        <strain evidence="1 2">USBA 352</strain>
    </source>
</reference>
<name>A0A285TS05_9HYPH</name>
<gene>
    <name evidence="1" type="ORF">SAMN05421512_11650</name>
</gene>
<dbReference type="RefSeq" id="WP_097176588.1">
    <property type="nucleotide sequence ID" value="NZ_OBML01000016.1"/>
</dbReference>
<dbReference type="AlphaFoldDB" id="A0A285TS05"/>
<proteinExistence type="predicted"/>